<evidence type="ECO:0000256" key="3">
    <source>
        <dbReference type="ARBA" id="ARBA00023163"/>
    </source>
</evidence>
<gene>
    <name evidence="6" type="ORF">HCU01_41330</name>
    <name evidence="7" type="ORF">SAMN05660971_04385</name>
</gene>
<keyword evidence="2 4" id="KW-0238">DNA-binding</keyword>
<dbReference type="SUPFAM" id="SSF46689">
    <property type="entry name" value="Homeodomain-like"/>
    <property type="match status" value="1"/>
</dbReference>
<accession>A0A1M7MXH9</accession>
<name>A0A1M7MXH9_9GAMM</name>
<evidence type="ECO:0000313" key="8">
    <source>
        <dbReference type="Proteomes" id="UP000184123"/>
    </source>
</evidence>
<dbReference type="InterPro" id="IPR009057">
    <property type="entry name" value="Homeodomain-like_sf"/>
</dbReference>
<dbReference type="PRINTS" id="PR00455">
    <property type="entry name" value="HTHTETR"/>
</dbReference>
<dbReference type="PANTHER" id="PTHR47506:SF7">
    <property type="entry name" value="TRANSCRIPTIONAL REGULATORY PROTEIN"/>
    <property type="match status" value="1"/>
</dbReference>
<proteinExistence type="predicted"/>
<reference evidence="6 9" key="2">
    <citation type="submission" date="2019-07" db="EMBL/GenBank/DDBJ databases">
        <title>Whole genome shotgun sequence of Halomonas cupida NBRC 102219.</title>
        <authorList>
            <person name="Hosoyama A."/>
            <person name="Uohara A."/>
            <person name="Ohji S."/>
            <person name="Ichikawa N."/>
        </authorList>
    </citation>
    <scope>NUCLEOTIDE SEQUENCE [LARGE SCALE GENOMIC DNA]</scope>
    <source>
        <strain evidence="6 9">NBRC 102219</strain>
    </source>
</reference>
<dbReference type="OrthoDB" id="9798857at2"/>
<dbReference type="InterPro" id="IPR036271">
    <property type="entry name" value="Tet_transcr_reg_TetR-rel_C_sf"/>
</dbReference>
<sequence length="195" mass="21040">MPWKAQHKEESRERILAAAAGCFTSRGFDAVSIDEVMHQAGMTRGAFYAHFSSKAELYAHAIRQAAERGVEQLDRLATPQQRIDAYLSQSTNHHDAACPLACLVSDVAQRDDQVRATYTALLEDFLQRFQSGAADSEGRRQALMQSVAMIGSLAMARTVDDPELAAELLDAGRALASNAVPGCTMAQAPTSTPGD</sequence>
<dbReference type="Proteomes" id="UP000184123">
    <property type="component" value="Unassembled WGS sequence"/>
</dbReference>
<dbReference type="InterPro" id="IPR001647">
    <property type="entry name" value="HTH_TetR"/>
</dbReference>
<dbReference type="SUPFAM" id="SSF48498">
    <property type="entry name" value="Tetracyclin repressor-like, C-terminal domain"/>
    <property type="match status" value="1"/>
</dbReference>
<evidence type="ECO:0000256" key="1">
    <source>
        <dbReference type="ARBA" id="ARBA00023015"/>
    </source>
</evidence>
<reference evidence="7 8" key="1">
    <citation type="submission" date="2016-11" db="EMBL/GenBank/DDBJ databases">
        <authorList>
            <person name="Jaros S."/>
            <person name="Januszkiewicz K."/>
            <person name="Wedrychowicz H."/>
        </authorList>
    </citation>
    <scope>NUCLEOTIDE SEQUENCE [LARGE SCALE GENOMIC DNA]</scope>
    <source>
        <strain evidence="7 8">DSM 4740</strain>
    </source>
</reference>
<dbReference type="PROSITE" id="PS50977">
    <property type="entry name" value="HTH_TETR_2"/>
    <property type="match status" value="1"/>
</dbReference>
<dbReference type="GO" id="GO:0003677">
    <property type="term" value="F:DNA binding"/>
    <property type="evidence" value="ECO:0007669"/>
    <property type="project" value="UniProtKB-UniRule"/>
</dbReference>
<feature type="DNA-binding region" description="H-T-H motif" evidence="4">
    <location>
        <begin position="32"/>
        <end position="51"/>
    </location>
</feature>
<dbReference type="EMBL" id="FRCA01000021">
    <property type="protein sequence ID" value="SHM95896.1"/>
    <property type="molecule type" value="Genomic_DNA"/>
</dbReference>
<dbReference type="STRING" id="44933.SAMN05660971_04385"/>
<dbReference type="Gene3D" id="1.10.357.10">
    <property type="entry name" value="Tetracycline Repressor, domain 2"/>
    <property type="match status" value="1"/>
</dbReference>
<dbReference type="PANTHER" id="PTHR47506">
    <property type="entry name" value="TRANSCRIPTIONAL REGULATORY PROTEIN"/>
    <property type="match status" value="1"/>
</dbReference>
<keyword evidence="1" id="KW-0805">Transcription regulation</keyword>
<evidence type="ECO:0000256" key="2">
    <source>
        <dbReference type="ARBA" id="ARBA00023125"/>
    </source>
</evidence>
<evidence type="ECO:0000256" key="4">
    <source>
        <dbReference type="PROSITE-ProRule" id="PRU00335"/>
    </source>
</evidence>
<feature type="domain" description="HTH tetR-type" evidence="5">
    <location>
        <begin position="9"/>
        <end position="69"/>
    </location>
</feature>
<evidence type="ECO:0000313" key="7">
    <source>
        <dbReference type="EMBL" id="SHM95896.1"/>
    </source>
</evidence>
<evidence type="ECO:0000259" key="5">
    <source>
        <dbReference type="PROSITE" id="PS50977"/>
    </source>
</evidence>
<dbReference type="Proteomes" id="UP000321726">
    <property type="component" value="Unassembled WGS sequence"/>
</dbReference>
<dbReference type="EMBL" id="BJXU01000192">
    <property type="protein sequence ID" value="GEN26184.1"/>
    <property type="molecule type" value="Genomic_DNA"/>
</dbReference>
<dbReference type="AlphaFoldDB" id="A0A1M7MXH9"/>
<protein>
    <submittedName>
        <fullName evidence="6">TetR family transcriptional regulator</fullName>
    </submittedName>
    <submittedName>
        <fullName evidence="7">Transcriptional regulator, TetR family</fullName>
    </submittedName>
</protein>
<dbReference type="RefSeq" id="WP_073437353.1">
    <property type="nucleotide sequence ID" value="NZ_BJXU01000192.1"/>
</dbReference>
<organism evidence="7 8">
    <name type="scientific">Halomonas cupida</name>
    <dbReference type="NCBI Taxonomy" id="44933"/>
    <lineage>
        <taxon>Bacteria</taxon>
        <taxon>Pseudomonadati</taxon>
        <taxon>Pseudomonadota</taxon>
        <taxon>Gammaproteobacteria</taxon>
        <taxon>Oceanospirillales</taxon>
        <taxon>Halomonadaceae</taxon>
        <taxon>Halomonas</taxon>
    </lineage>
</organism>
<keyword evidence="9" id="KW-1185">Reference proteome</keyword>
<evidence type="ECO:0000313" key="6">
    <source>
        <dbReference type="EMBL" id="GEN26184.1"/>
    </source>
</evidence>
<keyword evidence="3" id="KW-0804">Transcription</keyword>
<dbReference type="Pfam" id="PF00440">
    <property type="entry name" value="TetR_N"/>
    <property type="match status" value="1"/>
</dbReference>
<dbReference type="Gene3D" id="1.10.10.60">
    <property type="entry name" value="Homeodomain-like"/>
    <property type="match status" value="1"/>
</dbReference>
<evidence type="ECO:0000313" key="9">
    <source>
        <dbReference type="Proteomes" id="UP000321726"/>
    </source>
</evidence>